<dbReference type="PRINTS" id="PR00069">
    <property type="entry name" value="ALDKETRDTASE"/>
</dbReference>
<dbReference type="EMBL" id="JAOQAV010000010">
    <property type="protein sequence ID" value="KAJ4191010.1"/>
    <property type="molecule type" value="Genomic_DNA"/>
</dbReference>
<dbReference type="SUPFAM" id="SSF51430">
    <property type="entry name" value="NAD(P)-linked oxidoreductase"/>
    <property type="match status" value="1"/>
</dbReference>
<name>A0A9W8R8L3_9HYPO</name>
<accession>A0A9W8R8L3</accession>
<gene>
    <name evidence="3" type="ORF">NW755_005221</name>
</gene>
<dbReference type="PANTHER" id="PTHR43827">
    <property type="entry name" value="2,5-DIKETO-D-GLUCONIC ACID REDUCTASE"/>
    <property type="match status" value="1"/>
</dbReference>
<evidence type="ECO:0000313" key="3">
    <source>
        <dbReference type="EMBL" id="KAJ4191010.1"/>
    </source>
</evidence>
<sequence length="159" mass="17472">MATQKFTPASTIKLANGAQIPQVQLGLYQLSGREIAASVRSALDVGYRGFDCAQWYYNEKEAGNALRDYLNSDENASGLEREDIWYTTKLANNSTSYDSVRRSIKKSVQASGLGYVDLFLLHSPLGGKDARIASWRALEDAIDDGEVRMGGVSNFGSRH</sequence>
<keyword evidence="4" id="KW-1185">Reference proteome</keyword>
<dbReference type="InterPro" id="IPR020471">
    <property type="entry name" value="AKR"/>
</dbReference>
<dbReference type="InterPro" id="IPR036812">
    <property type="entry name" value="NAD(P)_OxRdtase_dom_sf"/>
</dbReference>
<dbReference type="OrthoDB" id="416253at2759"/>
<evidence type="ECO:0000256" key="1">
    <source>
        <dbReference type="ARBA" id="ARBA00023002"/>
    </source>
</evidence>
<organism evidence="3 4">
    <name type="scientific">Fusarium falciforme</name>
    <dbReference type="NCBI Taxonomy" id="195108"/>
    <lineage>
        <taxon>Eukaryota</taxon>
        <taxon>Fungi</taxon>
        <taxon>Dikarya</taxon>
        <taxon>Ascomycota</taxon>
        <taxon>Pezizomycotina</taxon>
        <taxon>Sordariomycetes</taxon>
        <taxon>Hypocreomycetidae</taxon>
        <taxon>Hypocreales</taxon>
        <taxon>Nectriaceae</taxon>
        <taxon>Fusarium</taxon>
        <taxon>Fusarium solani species complex</taxon>
    </lineage>
</organism>
<evidence type="ECO:0000313" key="4">
    <source>
        <dbReference type="Proteomes" id="UP001152087"/>
    </source>
</evidence>
<dbReference type="GO" id="GO:0016491">
    <property type="term" value="F:oxidoreductase activity"/>
    <property type="evidence" value="ECO:0007669"/>
    <property type="project" value="UniProtKB-KW"/>
</dbReference>
<evidence type="ECO:0000259" key="2">
    <source>
        <dbReference type="Pfam" id="PF00248"/>
    </source>
</evidence>
<reference evidence="3" key="1">
    <citation type="submission" date="2022-09" db="EMBL/GenBank/DDBJ databases">
        <title>Fusarium specimens isolated from Avocado Roots.</title>
        <authorList>
            <person name="Stajich J."/>
            <person name="Roper C."/>
            <person name="Heimlech-Rivalta G."/>
        </authorList>
    </citation>
    <scope>NUCLEOTIDE SEQUENCE</scope>
    <source>
        <strain evidence="3">A02</strain>
    </source>
</reference>
<feature type="non-terminal residue" evidence="3">
    <location>
        <position position="1"/>
    </location>
</feature>
<keyword evidence="1" id="KW-0560">Oxidoreductase</keyword>
<dbReference type="Proteomes" id="UP001152087">
    <property type="component" value="Unassembled WGS sequence"/>
</dbReference>
<dbReference type="InterPro" id="IPR023210">
    <property type="entry name" value="NADP_OxRdtase_dom"/>
</dbReference>
<proteinExistence type="predicted"/>
<dbReference type="CDD" id="cd19071">
    <property type="entry name" value="AKR_AKR1-5-like"/>
    <property type="match status" value="1"/>
</dbReference>
<dbReference type="Pfam" id="PF00248">
    <property type="entry name" value="Aldo_ket_red"/>
    <property type="match status" value="1"/>
</dbReference>
<dbReference type="AlphaFoldDB" id="A0A9W8R8L3"/>
<protein>
    <recommendedName>
        <fullName evidence="2">NADP-dependent oxidoreductase domain-containing protein</fullName>
    </recommendedName>
</protein>
<comment type="caution">
    <text evidence="3">The sequence shown here is derived from an EMBL/GenBank/DDBJ whole genome shotgun (WGS) entry which is preliminary data.</text>
</comment>
<feature type="domain" description="NADP-dependent oxidoreductase" evidence="2">
    <location>
        <begin position="31"/>
        <end position="157"/>
    </location>
</feature>
<dbReference type="PANTHER" id="PTHR43827:SF13">
    <property type="entry name" value="ALDO_KETO REDUCTASE FAMILY PROTEIN"/>
    <property type="match status" value="1"/>
</dbReference>
<dbReference type="Gene3D" id="3.20.20.100">
    <property type="entry name" value="NADP-dependent oxidoreductase domain"/>
    <property type="match status" value="1"/>
</dbReference>